<evidence type="ECO:0000256" key="2">
    <source>
        <dbReference type="ARBA" id="ARBA00022630"/>
    </source>
</evidence>
<evidence type="ECO:0000259" key="6">
    <source>
        <dbReference type="Pfam" id="PF00724"/>
    </source>
</evidence>
<organism evidence="7 8">
    <name type="scientific">Tilletia caries</name>
    <name type="common">wheat bunt fungus</name>
    <dbReference type="NCBI Taxonomy" id="13290"/>
    <lineage>
        <taxon>Eukaryota</taxon>
        <taxon>Fungi</taxon>
        <taxon>Dikarya</taxon>
        <taxon>Basidiomycota</taxon>
        <taxon>Ustilaginomycotina</taxon>
        <taxon>Exobasidiomycetes</taxon>
        <taxon>Tilletiales</taxon>
        <taxon>Tilletiaceae</taxon>
        <taxon>Tilletia</taxon>
    </lineage>
</organism>
<feature type="compositionally biased region" description="Pro residues" evidence="5">
    <location>
        <begin position="1"/>
        <end position="11"/>
    </location>
</feature>
<keyword evidence="3" id="KW-0288">FMN</keyword>
<dbReference type="SUPFAM" id="SSF51395">
    <property type="entry name" value="FMN-linked oxidoreductases"/>
    <property type="match status" value="1"/>
</dbReference>
<dbReference type="Gene3D" id="3.20.20.70">
    <property type="entry name" value="Aldolase class I"/>
    <property type="match status" value="1"/>
</dbReference>
<evidence type="ECO:0000313" key="8">
    <source>
        <dbReference type="Proteomes" id="UP000077671"/>
    </source>
</evidence>
<evidence type="ECO:0000256" key="4">
    <source>
        <dbReference type="ARBA" id="ARBA00023002"/>
    </source>
</evidence>
<reference evidence="7" key="2">
    <citation type="journal article" date="2019" name="IMA Fungus">
        <title>Genome sequencing and comparison of five Tilletia species to identify candidate genes for the detection of regulated species infecting wheat.</title>
        <authorList>
            <person name="Nguyen H.D.T."/>
            <person name="Sultana T."/>
            <person name="Kesanakurti P."/>
            <person name="Hambleton S."/>
        </authorList>
    </citation>
    <scope>NUCLEOTIDE SEQUENCE</scope>
    <source>
        <strain evidence="7">DAOMC 238032</strain>
    </source>
</reference>
<dbReference type="InterPro" id="IPR001155">
    <property type="entry name" value="OxRdtase_FMN_N"/>
</dbReference>
<accession>A0A177V7A8</accession>
<proteinExistence type="inferred from homology"/>
<dbReference type="GO" id="GO:0016491">
    <property type="term" value="F:oxidoreductase activity"/>
    <property type="evidence" value="ECO:0007669"/>
    <property type="project" value="UniProtKB-KW"/>
</dbReference>
<dbReference type="EMBL" id="LWDD02001070">
    <property type="protein sequence ID" value="KAE8252929.1"/>
    <property type="molecule type" value="Genomic_DNA"/>
</dbReference>
<name>A0A177V7A8_9BASI</name>
<evidence type="ECO:0000256" key="5">
    <source>
        <dbReference type="SAM" id="MobiDB-lite"/>
    </source>
</evidence>
<dbReference type="InterPro" id="IPR051799">
    <property type="entry name" value="NADH_flavin_oxidoreductase"/>
</dbReference>
<keyword evidence="4" id="KW-0560">Oxidoreductase</keyword>
<dbReference type="AlphaFoldDB" id="A0A177V7A8"/>
<dbReference type="Proteomes" id="UP000077671">
    <property type="component" value="Unassembled WGS sequence"/>
</dbReference>
<sequence>MAPAPAPPPDPTALLASPLPLPSGKTAPNRLTKAAMAEMLGKFGGSSPTPALLNLYRQWARGGWGMIITGNVAVERTHLGMPFDVALPQAARAISLEDANAGRLQTRSNRGGDGDGRSMWPSSNQYGELVSRFAEYAQACRPAGPSSSTAPLVVVQLVHAGRQSIRGFGRALWSSPLAPSSIPMRTTQALGPLGPFIDWLLWSHPTEMSTPQVKDVIEQFAASAKICADAGFDGVEIHASHGYLLSAFLSPRTNTRTDSYGGSTENRLRILLEIIDAIRARVPSDFLIGVKLNSSDYIAGGLTEEDALENVRMLASHARLVDFVEISGGNYENPSFMGENFDSEAEKVKAFGPSSTATTANGDQEVTQGWEEGTQELQEGGPSSKRKKRREAFFLSFASRARDVVHSVHSSSSSSTTKAPMRIIVTGGLRTRNGMAECVAQGGADGVGLGRASAMDPHLPLRILARDDAEGEEGEVGVRKYEVPGAGILSKIPIQIVGAGWTTLWYTVMLHWLAHASPTSGRQPATKSQPIDAGPLRAALIVAFGSWAVPKEKEEE</sequence>
<reference evidence="7" key="1">
    <citation type="submission" date="2016-04" db="EMBL/GenBank/DDBJ databases">
        <authorList>
            <person name="Nguyen H.D."/>
            <person name="Kesanakurti P."/>
            <person name="Cullis J."/>
            <person name="Levesque C.A."/>
            <person name="Hambleton S."/>
        </authorList>
    </citation>
    <scope>NUCLEOTIDE SEQUENCE</scope>
    <source>
        <strain evidence="7">DAOMC 238032</strain>
    </source>
</reference>
<gene>
    <name evidence="7" type="ORF">A4X03_0g6035</name>
</gene>
<protein>
    <recommendedName>
        <fullName evidence="6">NADH:flavin oxidoreductase/NADH oxidase N-terminal domain-containing protein</fullName>
    </recommendedName>
</protein>
<feature type="region of interest" description="Disordered" evidence="5">
    <location>
        <begin position="1"/>
        <end position="28"/>
    </location>
</feature>
<comment type="similarity">
    <text evidence="1">Belongs to the NADH:flavin oxidoreductase/NADH oxidase family.</text>
</comment>
<evidence type="ECO:0000256" key="1">
    <source>
        <dbReference type="ARBA" id="ARBA00005979"/>
    </source>
</evidence>
<evidence type="ECO:0000313" key="7">
    <source>
        <dbReference type="EMBL" id="KAE8252929.1"/>
    </source>
</evidence>
<dbReference type="GO" id="GO:0010181">
    <property type="term" value="F:FMN binding"/>
    <property type="evidence" value="ECO:0007669"/>
    <property type="project" value="InterPro"/>
</dbReference>
<dbReference type="PANTHER" id="PTHR43656:SF2">
    <property type="entry name" value="BINDING OXIDOREDUCTASE, PUTATIVE (AFU_ORTHOLOGUE AFUA_2G08260)-RELATED"/>
    <property type="match status" value="1"/>
</dbReference>
<dbReference type="InterPro" id="IPR013785">
    <property type="entry name" value="Aldolase_TIM"/>
</dbReference>
<feature type="domain" description="NADH:flavin oxidoreductase/NADH oxidase N-terminal" evidence="6">
    <location>
        <begin position="152"/>
        <end position="317"/>
    </location>
</feature>
<dbReference type="Pfam" id="PF00724">
    <property type="entry name" value="Oxidored_FMN"/>
    <property type="match status" value="1"/>
</dbReference>
<comment type="caution">
    <text evidence="7">The sequence shown here is derived from an EMBL/GenBank/DDBJ whole genome shotgun (WGS) entry which is preliminary data.</text>
</comment>
<dbReference type="PANTHER" id="PTHR43656">
    <property type="entry name" value="BINDING OXIDOREDUCTASE, PUTATIVE (AFU_ORTHOLOGUE AFUA_2G08260)-RELATED"/>
    <property type="match status" value="1"/>
</dbReference>
<evidence type="ECO:0000256" key="3">
    <source>
        <dbReference type="ARBA" id="ARBA00022643"/>
    </source>
</evidence>
<keyword evidence="2" id="KW-0285">Flavoprotein</keyword>